<dbReference type="PANTHER" id="PTHR42811">
    <property type="entry name" value="SERINE ACETYLTRANSFERASE"/>
    <property type="match status" value="1"/>
</dbReference>
<dbReference type="InterPro" id="IPR042122">
    <property type="entry name" value="Ser_AcTrfase_N_sf"/>
</dbReference>
<dbReference type="PIRSF" id="PIRSF000441">
    <property type="entry name" value="CysE"/>
    <property type="match status" value="1"/>
</dbReference>
<gene>
    <name evidence="10" type="primary">cysE</name>
    <name evidence="10" type="ORF">ENP86_02560</name>
</gene>
<comment type="catalytic activity">
    <reaction evidence="8 9">
        <text>L-serine + acetyl-CoA = O-acetyl-L-serine + CoA</text>
        <dbReference type="Rhea" id="RHEA:24560"/>
        <dbReference type="ChEBI" id="CHEBI:33384"/>
        <dbReference type="ChEBI" id="CHEBI:57287"/>
        <dbReference type="ChEBI" id="CHEBI:57288"/>
        <dbReference type="ChEBI" id="CHEBI:58340"/>
        <dbReference type="EC" id="2.3.1.30"/>
    </reaction>
</comment>
<sequence length="214" mass="23816">MKEDIATVFMRDPAARSVVEVFLCYPGLHAIWMHRLAHFLWRKNFKFIARFISHISRLFTGIEIHPGAKIGRRFFIDHGAGIVIGETTEIGDDVLMYQGVTLGGTSLEKKKRHPTLGNNVEIGAGAIVLGPIKIGNNVRIAAGSVVVKDVPDNATVIGVPGRIGLGFSPEEIKRLEHGKLPDPIADALQFVMREQEKLHKKIKELEKRIEDLTR</sequence>
<dbReference type="Gene3D" id="1.10.3130.10">
    <property type="entry name" value="serine acetyltransferase, domain 1"/>
    <property type="match status" value="1"/>
</dbReference>
<dbReference type="GO" id="GO:0005737">
    <property type="term" value="C:cytoplasm"/>
    <property type="evidence" value="ECO:0007669"/>
    <property type="project" value="UniProtKB-SubCell"/>
</dbReference>
<accession>A0A7V0Z4F1</accession>
<evidence type="ECO:0000256" key="8">
    <source>
        <dbReference type="ARBA" id="ARBA00049486"/>
    </source>
</evidence>
<evidence type="ECO:0000256" key="2">
    <source>
        <dbReference type="ARBA" id="ARBA00007274"/>
    </source>
</evidence>
<organism evidence="10">
    <name type="scientific">candidate division WOR-3 bacterium</name>
    <dbReference type="NCBI Taxonomy" id="2052148"/>
    <lineage>
        <taxon>Bacteria</taxon>
        <taxon>Bacteria division WOR-3</taxon>
    </lineage>
</organism>
<evidence type="ECO:0000256" key="3">
    <source>
        <dbReference type="ARBA" id="ARBA00022490"/>
    </source>
</evidence>
<dbReference type="InterPro" id="IPR011004">
    <property type="entry name" value="Trimer_LpxA-like_sf"/>
</dbReference>
<comment type="caution">
    <text evidence="10">The sequence shown here is derived from an EMBL/GenBank/DDBJ whole genome shotgun (WGS) entry which is preliminary data.</text>
</comment>
<dbReference type="SUPFAM" id="SSF51161">
    <property type="entry name" value="Trimeric LpxA-like enzymes"/>
    <property type="match status" value="1"/>
</dbReference>
<dbReference type="AlphaFoldDB" id="A0A7V0Z4F1"/>
<keyword evidence="3" id="KW-0963">Cytoplasm</keyword>
<dbReference type="FunFam" id="2.160.10.10:FF:000007">
    <property type="entry name" value="Serine acetyltransferase"/>
    <property type="match status" value="1"/>
</dbReference>
<keyword evidence="4" id="KW-0028">Amino-acid biosynthesis</keyword>
<evidence type="ECO:0000256" key="7">
    <source>
        <dbReference type="ARBA" id="ARBA00023315"/>
    </source>
</evidence>
<dbReference type="EC" id="2.3.1.30" evidence="9"/>
<evidence type="ECO:0000256" key="6">
    <source>
        <dbReference type="ARBA" id="ARBA00022737"/>
    </source>
</evidence>
<dbReference type="NCBIfam" id="NF041874">
    <property type="entry name" value="EPS_EpsC"/>
    <property type="match status" value="1"/>
</dbReference>
<evidence type="ECO:0000256" key="9">
    <source>
        <dbReference type="PIRNR" id="PIRNR000441"/>
    </source>
</evidence>
<dbReference type="InterPro" id="IPR045304">
    <property type="entry name" value="LbH_SAT"/>
</dbReference>
<dbReference type="GO" id="GO:0009001">
    <property type="term" value="F:serine O-acetyltransferase activity"/>
    <property type="evidence" value="ECO:0007669"/>
    <property type="project" value="UniProtKB-EC"/>
</dbReference>
<dbReference type="Pfam" id="PF00132">
    <property type="entry name" value="Hexapep"/>
    <property type="match status" value="1"/>
</dbReference>
<dbReference type="FunFam" id="1.10.3130.10:FF:000002">
    <property type="entry name" value="Serine acetyltransferase"/>
    <property type="match status" value="1"/>
</dbReference>
<keyword evidence="6" id="KW-0677">Repeat</keyword>
<dbReference type="InterPro" id="IPR018357">
    <property type="entry name" value="Hexapep_transf_CS"/>
</dbReference>
<comment type="subcellular location">
    <subcellularLocation>
        <location evidence="1">Cytoplasm</location>
    </subcellularLocation>
</comment>
<dbReference type="Gene3D" id="2.160.10.10">
    <property type="entry name" value="Hexapeptide repeat proteins"/>
    <property type="match status" value="1"/>
</dbReference>
<dbReference type="PROSITE" id="PS00101">
    <property type="entry name" value="HEXAPEP_TRANSFERASES"/>
    <property type="match status" value="1"/>
</dbReference>
<dbReference type="GO" id="GO:0006535">
    <property type="term" value="P:cysteine biosynthetic process from serine"/>
    <property type="evidence" value="ECO:0007669"/>
    <property type="project" value="InterPro"/>
</dbReference>
<evidence type="ECO:0000256" key="5">
    <source>
        <dbReference type="ARBA" id="ARBA00022679"/>
    </source>
</evidence>
<proteinExistence type="inferred from homology"/>
<dbReference type="EMBL" id="DSKY01000008">
    <property type="protein sequence ID" value="HDY58420.1"/>
    <property type="molecule type" value="Genomic_DNA"/>
</dbReference>
<evidence type="ECO:0000256" key="4">
    <source>
        <dbReference type="ARBA" id="ARBA00022605"/>
    </source>
</evidence>
<dbReference type="NCBIfam" id="TIGR01172">
    <property type="entry name" value="cysE"/>
    <property type="match status" value="1"/>
</dbReference>
<dbReference type="InterPro" id="IPR053376">
    <property type="entry name" value="Serine_acetyltransferase"/>
</dbReference>
<protein>
    <recommendedName>
        <fullName evidence="9">Serine acetyltransferase</fullName>
        <ecNumber evidence="9">2.3.1.30</ecNumber>
    </recommendedName>
</protein>
<evidence type="ECO:0000313" key="10">
    <source>
        <dbReference type="EMBL" id="HDY58420.1"/>
    </source>
</evidence>
<dbReference type="InterPro" id="IPR005881">
    <property type="entry name" value="Ser_O-AcTrfase"/>
</dbReference>
<comment type="similarity">
    <text evidence="2 9">Belongs to the transferase hexapeptide repeat family.</text>
</comment>
<name>A0A7V0Z4F1_UNCW3</name>
<keyword evidence="5 9" id="KW-0808">Transferase</keyword>
<keyword evidence="7 9" id="KW-0012">Acyltransferase</keyword>
<reference evidence="10" key="1">
    <citation type="journal article" date="2020" name="mSystems">
        <title>Genome- and Community-Level Interaction Insights into Carbon Utilization and Element Cycling Functions of Hydrothermarchaeota in Hydrothermal Sediment.</title>
        <authorList>
            <person name="Zhou Z."/>
            <person name="Liu Y."/>
            <person name="Xu W."/>
            <person name="Pan J."/>
            <person name="Luo Z.H."/>
            <person name="Li M."/>
        </authorList>
    </citation>
    <scope>NUCLEOTIDE SEQUENCE [LARGE SCALE GENOMIC DNA]</scope>
    <source>
        <strain evidence="10">SpSt-258</strain>
    </source>
</reference>
<dbReference type="CDD" id="cd03354">
    <property type="entry name" value="LbH_SAT"/>
    <property type="match status" value="1"/>
</dbReference>
<dbReference type="InterPro" id="IPR001451">
    <property type="entry name" value="Hexapep"/>
</dbReference>
<evidence type="ECO:0000256" key="1">
    <source>
        <dbReference type="ARBA" id="ARBA00004496"/>
    </source>
</evidence>